<evidence type="ECO:0000313" key="3">
    <source>
        <dbReference type="Proteomes" id="UP000800235"/>
    </source>
</evidence>
<dbReference type="SUPFAM" id="SSF55811">
    <property type="entry name" value="Nudix"/>
    <property type="match status" value="1"/>
</dbReference>
<dbReference type="Proteomes" id="UP000800235">
    <property type="component" value="Unassembled WGS sequence"/>
</dbReference>
<sequence>LNLVLLDLLSHEYPYVESPPGVPKRASVALVIRIQPNYTHWPPKSNDDHGLNEQSQFISTEDRINSFFKQEWVQKGDPEVLFIKRAARKGDKWTSHVAFPGGRRDPEDADDRAAAVRETWEEVGLELSDEQAIATGNLPQRVVTTSWGSKALMTLCPYIFLLTSHEIPPLKLQPTEVASTHWVPLRALLSRKQRTYWYQDVAPAAKTKFFGLNRLFQRWLLGDMMFAAVKLVPSESKFCTSIAEFLEEEPLAHEDDTTNETVPLSLSPDNWRTVKSDASLLLWGLTLGVMGDFLDMLPPHNAMKIWTYPTFTPVDTRFILWLLSYRFRQSKQKELEEGGISVPGVDDKFEAVDAESFKPVEGRVEGVGGGRYYGRVRQDKKGSRSSAVGTLLTGYYDLVKMAVVVSACTRMSFAAVVGYTLWRKIKQ</sequence>
<keyword evidence="3" id="KW-1185">Reference proteome</keyword>
<reference evidence="2" key="1">
    <citation type="journal article" date="2020" name="Stud. Mycol.">
        <title>101 Dothideomycetes genomes: a test case for predicting lifestyles and emergence of pathogens.</title>
        <authorList>
            <person name="Haridas S."/>
            <person name="Albert R."/>
            <person name="Binder M."/>
            <person name="Bloem J."/>
            <person name="Labutti K."/>
            <person name="Salamov A."/>
            <person name="Andreopoulos B."/>
            <person name="Baker S."/>
            <person name="Barry K."/>
            <person name="Bills G."/>
            <person name="Bluhm B."/>
            <person name="Cannon C."/>
            <person name="Castanera R."/>
            <person name="Culley D."/>
            <person name="Daum C."/>
            <person name="Ezra D."/>
            <person name="Gonzalez J."/>
            <person name="Henrissat B."/>
            <person name="Kuo A."/>
            <person name="Liang C."/>
            <person name="Lipzen A."/>
            <person name="Lutzoni F."/>
            <person name="Magnuson J."/>
            <person name="Mondo S."/>
            <person name="Nolan M."/>
            <person name="Ohm R."/>
            <person name="Pangilinan J."/>
            <person name="Park H.-J."/>
            <person name="Ramirez L."/>
            <person name="Alfaro M."/>
            <person name="Sun H."/>
            <person name="Tritt A."/>
            <person name="Yoshinaga Y."/>
            <person name="Zwiers L.-H."/>
            <person name="Turgeon B."/>
            <person name="Goodwin S."/>
            <person name="Spatafora J."/>
            <person name="Crous P."/>
            <person name="Grigoriev I."/>
        </authorList>
    </citation>
    <scope>NUCLEOTIDE SEQUENCE</scope>
    <source>
        <strain evidence="2">CBS 130266</strain>
    </source>
</reference>
<organism evidence="2 3">
    <name type="scientific">Tothia fuscella</name>
    <dbReference type="NCBI Taxonomy" id="1048955"/>
    <lineage>
        <taxon>Eukaryota</taxon>
        <taxon>Fungi</taxon>
        <taxon>Dikarya</taxon>
        <taxon>Ascomycota</taxon>
        <taxon>Pezizomycotina</taxon>
        <taxon>Dothideomycetes</taxon>
        <taxon>Pleosporomycetidae</taxon>
        <taxon>Venturiales</taxon>
        <taxon>Cylindrosympodiaceae</taxon>
        <taxon>Tothia</taxon>
    </lineage>
</organism>
<dbReference type="PANTHER" id="PTHR12992">
    <property type="entry name" value="NUDIX HYDROLASE"/>
    <property type="match status" value="1"/>
</dbReference>
<dbReference type="InterPro" id="IPR000086">
    <property type="entry name" value="NUDIX_hydrolase_dom"/>
</dbReference>
<evidence type="ECO:0000313" key="2">
    <source>
        <dbReference type="EMBL" id="KAF2432167.1"/>
    </source>
</evidence>
<dbReference type="PROSITE" id="PS51462">
    <property type="entry name" value="NUDIX"/>
    <property type="match status" value="1"/>
</dbReference>
<accession>A0A9P4NV34</accession>
<feature type="domain" description="Nudix hydrolase" evidence="1">
    <location>
        <begin position="23"/>
        <end position="206"/>
    </location>
</feature>
<dbReference type="Pfam" id="PF00293">
    <property type="entry name" value="NUDIX"/>
    <property type="match status" value="1"/>
</dbReference>
<dbReference type="Gene3D" id="3.90.79.10">
    <property type="entry name" value="Nucleoside Triphosphate Pyrophosphohydrolase"/>
    <property type="match status" value="1"/>
</dbReference>
<dbReference type="EMBL" id="MU007027">
    <property type="protein sequence ID" value="KAF2432167.1"/>
    <property type="molecule type" value="Genomic_DNA"/>
</dbReference>
<dbReference type="AlphaFoldDB" id="A0A9P4NV34"/>
<dbReference type="InterPro" id="IPR045121">
    <property type="entry name" value="CoAse"/>
</dbReference>
<feature type="non-terminal residue" evidence="2">
    <location>
        <position position="427"/>
    </location>
</feature>
<dbReference type="InterPro" id="IPR015797">
    <property type="entry name" value="NUDIX_hydrolase-like_dom_sf"/>
</dbReference>
<gene>
    <name evidence="2" type="ORF">EJ08DRAFT_556164</name>
</gene>
<dbReference type="GO" id="GO:0010945">
    <property type="term" value="F:coenzyme A diphosphatase activity"/>
    <property type="evidence" value="ECO:0007669"/>
    <property type="project" value="InterPro"/>
</dbReference>
<name>A0A9P4NV34_9PEZI</name>
<dbReference type="OrthoDB" id="77989at2759"/>
<dbReference type="PANTHER" id="PTHR12992:SF44">
    <property type="entry name" value="NUDIX HYDROLASE DOMAIN-CONTAINING PROTEIN"/>
    <property type="match status" value="1"/>
</dbReference>
<comment type="caution">
    <text evidence="2">The sequence shown here is derived from an EMBL/GenBank/DDBJ whole genome shotgun (WGS) entry which is preliminary data.</text>
</comment>
<feature type="non-terminal residue" evidence="2">
    <location>
        <position position="1"/>
    </location>
</feature>
<dbReference type="CDD" id="cd03426">
    <property type="entry name" value="NUDIX_CoAse_Nudt7"/>
    <property type="match status" value="1"/>
</dbReference>
<proteinExistence type="predicted"/>
<protein>
    <recommendedName>
        <fullName evidence="1">Nudix hydrolase domain-containing protein</fullName>
    </recommendedName>
</protein>
<evidence type="ECO:0000259" key="1">
    <source>
        <dbReference type="PROSITE" id="PS51462"/>
    </source>
</evidence>